<proteinExistence type="predicted"/>
<dbReference type="PANTHER" id="PTHR37285:SF5">
    <property type="entry name" value="SPORE WALL MATURATION PROTEIN DIT1"/>
    <property type="match status" value="1"/>
</dbReference>
<feature type="compositionally biased region" description="Basic and acidic residues" evidence="1">
    <location>
        <begin position="353"/>
        <end position="363"/>
    </location>
</feature>
<feature type="compositionally biased region" description="Polar residues" evidence="1">
    <location>
        <begin position="339"/>
        <end position="352"/>
    </location>
</feature>
<dbReference type="OrthoDB" id="429813at2759"/>
<keyword evidence="3" id="KW-1185">Reference proteome</keyword>
<dbReference type="InterPro" id="IPR007817">
    <property type="entry name" value="Isocyanide_synthase_DIT1"/>
</dbReference>
<organism evidence="2 3">
    <name type="scientific">Teratosphaeria destructans</name>
    <dbReference type="NCBI Taxonomy" id="418781"/>
    <lineage>
        <taxon>Eukaryota</taxon>
        <taxon>Fungi</taxon>
        <taxon>Dikarya</taxon>
        <taxon>Ascomycota</taxon>
        <taxon>Pezizomycotina</taxon>
        <taxon>Dothideomycetes</taxon>
        <taxon>Dothideomycetidae</taxon>
        <taxon>Mycosphaerellales</taxon>
        <taxon>Teratosphaeriaceae</taxon>
        <taxon>Teratosphaeria</taxon>
    </lineage>
</organism>
<name>A0A9W7W5R2_9PEZI</name>
<sequence length="398" mass="44849">MDHDTQPMPGAASTEEMRTCNKVLDIIFTYKLHKFEDATDRLEVGRPKFIAVIQKFVRAREAIQMCLPAFPFKSANKIEKVLGTLPDRAEELALRRLNGMCQSIEKIYHPGAVLTIISDGLVYNDLLNVPDRDTWAYGEALRQMAVRLKCNHISFSRLRDLVNFAGPDELNQITYVANATNFRRHLLNNFGKEDLDIDREIKTNPDTMMTYLGYRRFFVSDLKYIFPLNKDRSKSAYKKDVKFMAKEMLIRGHAFAGAVKSAYPDHLRLSIHHSTGEHKVSISLLETKSEFTTPWHCSVAQLANGEWLSGPKSEFDRDPRYTLVFENGALSHFKEVVATDSSTPSAESSTAKSSDDSLRKVDRHTEASTKTIVALLGALSPDSKQATADLVATLDDPI</sequence>
<dbReference type="Proteomes" id="UP001138500">
    <property type="component" value="Unassembled WGS sequence"/>
</dbReference>
<evidence type="ECO:0000313" key="2">
    <source>
        <dbReference type="EMBL" id="KAH9843366.1"/>
    </source>
</evidence>
<dbReference type="AlphaFoldDB" id="A0A9W7W5R2"/>
<reference evidence="2 3" key="2">
    <citation type="journal article" date="2021" name="Curr. Genet.">
        <title>Genetic response to nitrogen starvation in the aggressive Eucalyptus foliar pathogen Teratosphaeria destructans.</title>
        <authorList>
            <person name="Havenga M."/>
            <person name="Wingfield B.D."/>
            <person name="Wingfield M.J."/>
            <person name="Dreyer L.L."/>
            <person name="Roets F."/>
            <person name="Aylward J."/>
        </authorList>
    </citation>
    <scope>NUCLEOTIDE SEQUENCE [LARGE SCALE GENOMIC DNA]</scope>
    <source>
        <strain evidence="2">CMW44962</strain>
    </source>
</reference>
<dbReference type="EMBL" id="RIBY02000380">
    <property type="protein sequence ID" value="KAH9843366.1"/>
    <property type="molecule type" value="Genomic_DNA"/>
</dbReference>
<accession>A0A9W7W5R2</accession>
<feature type="region of interest" description="Disordered" evidence="1">
    <location>
        <begin position="339"/>
        <end position="363"/>
    </location>
</feature>
<reference evidence="2 3" key="1">
    <citation type="journal article" date="2018" name="IMA Fungus">
        <title>IMA Genome-F 10: Nine draft genome sequences of Claviceps purpurea s.lat., including C. arundinis, C. humidiphila, and C. cf. spartinae, pseudomolecules for the pitch canker pathogen Fusarium circinatum, draft genome of Davidsoniella eucalypti, Grosmannia galeiformis, Quambalaria eucalypti, and Teratosphaeria destructans.</title>
        <authorList>
            <person name="Wingfield B.D."/>
            <person name="Liu M."/>
            <person name="Nguyen H.D."/>
            <person name="Lane F.A."/>
            <person name="Morgan S.W."/>
            <person name="De Vos L."/>
            <person name="Wilken P.M."/>
            <person name="Duong T.A."/>
            <person name="Aylward J."/>
            <person name="Coetzee M.P."/>
            <person name="Dadej K."/>
            <person name="De Beer Z.W."/>
            <person name="Findlay W."/>
            <person name="Havenga M."/>
            <person name="Kolarik M."/>
            <person name="Menzies J.G."/>
            <person name="Naidoo K."/>
            <person name="Pochopski O."/>
            <person name="Shoukouhi P."/>
            <person name="Santana Q.C."/>
            <person name="Seifert K.A."/>
            <person name="Soal N."/>
            <person name="Steenkamp E.T."/>
            <person name="Tatham C.T."/>
            <person name="van der Nest M.A."/>
            <person name="Wingfield M.J."/>
        </authorList>
    </citation>
    <scope>NUCLEOTIDE SEQUENCE [LARGE SCALE GENOMIC DNA]</scope>
    <source>
        <strain evidence="2">CMW44962</strain>
    </source>
</reference>
<comment type="caution">
    <text evidence="2">The sequence shown here is derived from an EMBL/GenBank/DDBJ whole genome shotgun (WGS) entry which is preliminary data.</text>
</comment>
<evidence type="ECO:0000313" key="3">
    <source>
        <dbReference type="Proteomes" id="UP001138500"/>
    </source>
</evidence>
<protein>
    <submittedName>
        <fullName evidence="2">Spore wall maturation protein DIT1</fullName>
    </submittedName>
</protein>
<dbReference type="PANTHER" id="PTHR37285">
    <property type="entry name" value="SPORE WALL MATURATION PROTEIN DIT1"/>
    <property type="match status" value="1"/>
</dbReference>
<evidence type="ECO:0000256" key="1">
    <source>
        <dbReference type="SAM" id="MobiDB-lite"/>
    </source>
</evidence>
<dbReference type="Pfam" id="PF05141">
    <property type="entry name" value="DIT1_PvcA"/>
    <property type="match status" value="1"/>
</dbReference>
<gene>
    <name evidence="2" type="ORF">Tdes44962_MAKER07495</name>
</gene>